<accession>A0A6G1DTF3</accession>
<feature type="compositionally biased region" description="Basic residues" evidence="1">
    <location>
        <begin position="68"/>
        <end position="91"/>
    </location>
</feature>
<feature type="region of interest" description="Disordered" evidence="1">
    <location>
        <begin position="1"/>
        <end position="103"/>
    </location>
</feature>
<name>A0A6G1DTF3_9ORYZ</name>
<gene>
    <name evidence="2" type="ORF">E2562_000551</name>
</gene>
<evidence type="ECO:0000313" key="3">
    <source>
        <dbReference type="Proteomes" id="UP000479710"/>
    </source>
</evidence>
<evidence type="ECO:0000256" key="1">
    <source>
        <dbReference type="SAM" id="MobiDB-lite"/>
    </source>
</evidence>
<dbReference type="EMBL" id="SPHZ02000005">
    <property type="protein sequence ID" value="KAF0915908.1"/>
    <property type="molecule type" value="Genomic_DNA"/>
</dbReference>
<dbReference type="AlphaFoldDB" id="A0A6G1DTF3"/>
<evidence type="ECO:0000313" key="2">
    <source>
        <dbReference type="EMBL" id="KAF0915908.1"/>
    </source>
</evidence>
<keyword evidence="3" id="KW-1185">Reference proteome</keyword>
<feature type="compositionally biased region" description="Low complexity" evidence="1">
    <location>
        <begin position="33"/>
        <end position="44"/>
    </location>
</feature>
<sequence length="103" mass="11793">MAQEDGEGGRRRVLPSRKERRGQPCKSLAPHLTPSSPSFNFSTTRGRGGKAKSSPSVVTQVGAVWRRTLPRLHRRQLAGRTGEKRRRRRQREGRDEEKTTRYV</sequence>
<comment type="caution">
    <text evidence="2">The sequence shown here is derived from an EMBL/GenBank/DDBJ whole genome shotgun (WGS) entry which is preliminary data.</text>
</comment>
<proteinExistence type="predicted"/>
<feature type="compositionally biased region" description="Basic and acidic residues" evidence="1">
    <location>
        <begin position="92"/>
        <end position="103"/>
    </location>
</feature>
<protein>
    <submittedName>
        <fullName evidence="2">Uncharacterized protein</fullName>
    </submittedName>
</protein>
<dbReference type="Proteomes" id="UP000479710">
    <property type="component" value="Unassembled WGS sequence"/>
</dbReference>
<reference evidence="2 3" key="1">
    <citation type="submission" date="2019-11" db="EMBL/GenBank/DDBJ databases">
        <title>Whole genome sequence of Oryza granulata.</title>
        <authorList>
            <person name="Li W."/>
        </authorList>
    </citation>
    <scope>NUCLEOTIDE SEQUENCE [LARGE SCALE GENOMIC DNA]</scope>
    <source>
        <strain evidence="3">cv. Menghai</strain>
        <tissue evidence="2">Leaf</tissue>
    </source>
</reference>
<feature type="compositionally biased region" description="Basic residues" evidence="1">
    <location>
        <begin position="11"/>
        <end position="20"/>
    </location>
</feature>
<organism evidence="2 3">
    <name type="scientific">Oryza meyeriana var. granulata</name>
    <dbReference type="NCBI Taxonomy" id="110450"/>
    <lineage>
        <taxon>Eukaryota</taxon>
        <taxon>Viridiplantae</taxon>
        <taxon>Streptophyta</taxon>
        <taxon>Embryophyta</taxon>
        <taxon>Tracheophyta</taxon>
        <taxon>Spermatophyta</taxon>
        <taxon>Magnoliopsida</taxon>
        <taxon>Liliopsida</taxon>
        <taxon>Poales</taxon>
        <taxon>Poaceae</taxon>
        <taxon>BOP clade</taxon>
        <taxon>Oryzoideae</taxon>
        <taxon>Oryzeae</taxon>
        <taxon>Oryzinae</taxon>
        <taxon>Oryza</taxon>
        <taxon>Oryza meyeriana</taxon>
    </lineage>
</organism>